<proteinExistence type="predicted"/>
<evidence type="ECO:0000313" key="2">
    <source>
        <dbReference type="EMBL" id="MBG8553705.1"/>
    </source>
</evidence>
<dbReference type="InterPro" id="IPR013766">
    <property type="entry name" value="Thioredoxin_domain"/>
</dbReference>
<reference evidence="2 3" key="1">
    <citation type="submission" date="2020-11" db="EMBL/GenBank/DDBJ databases">
        <title>Hymenobacter sp.</title>
        <authorList>
            <person name="Kim M.K."/>
        </authorList>
    </citation>
    <scope>NUCLEOTIDE SEQUENCE [LARGE SCALE GENOMIC DNA]</scope>
    <source>
        <strain evidence="2 3">BT594</strain>
    </source>
</reference>
<comment type="caution">
    <text evidence="2">The sequence shown here is derived from an EMBL/GenBank/DDBJ whole genome shotgun (WGS) entry which is preliminary data.</text>
</comment>
<evidence type="ECO:0000313" key="3">
    <source>
        <dbReference type="Proteomes" id="UP000601099"/>
    </source>
</evidence>
<keyword evidence="3" id="KW-1185">Reference proteome</keyword>
<dbReference type="InterPro" id="IPR036249">
    <property type="entry name" value="Thioredoxin-like_sf"/>
</dbReference>
<dbReference type="EMBL" id="JADWYK010000004">
    <property type="protein sequence ID" value="MBG8553705.1"/>
    <property type="molecule type" value="Genomic_DNA"/>
</dbReference>
<dbReference type="Gene3D" id="3.40.30.10">
    <property type="entry name" value="Glutaredoxin"/>
    <property type="match status" value="1"/>
</dbReference>
<protein>
    <submittedName>
        <fullName evidence="2">Thioredoxin family protein</fullName>
    </submittedName>
</protein>
<feature type="domain" description="Thioredoxin" evidence="1">
    <location>
        <begin position="16"/>
        <end position="91"/>
    </location>
</feature>
<accession>A0ABS0L0R2</accession>
<gene>
    <name evidence="2" type="ORF">I5L79_09110</name>
</gene>
<dbReference type="RefSeq" id="WP_196954723.1">
    <property type="nucleotide sequence ID" value="NZ_JADWYK010000004.1"/>
</dbReference>
<evidence type="ECO:0000259" key="1">
    <source>
        <dbReference type="Pfam" id="PF00085"/>
    </source>
</evidence>
<dbReference type="CDD" id="cd02947">
    <property type="entry name" value="TRX_family"/>
    <property type="match status" value="1"/>
</dbReference>
<dbReference type="SUPFAM" id="SSF52833">
    <property type="entry name" value="Thioredoxin-like"/>
    <property type="match status" value="1"/>
</dbReference>
<name>A0ABS0L0R2_9BACT</name>
<sequence>MKVTHRQRIIDTDDAGLRRYVHDHLKVFVEFTSGNCPICELLAPPFAQFADDAEFEDILFLRLDSDENPVARKMMDDQAAPFFVAYCQGRVLTCDALTREAEMRAMLETLRHYQPLSA</sequence>
<organism evidence="2 3">
    <name type="scientific">Hymenobacter guriensis</name>
    <dbReference type="NCBI Taxonomy" id="2793065"/>
    <lineage>
        <taxon>Bacteria</taxon>
        <taxon>Pseudomonadati</taxon>
        <taxon>Bacteroidota</taxon>
        <taxon>Cytophagia</taxon>
        <taxon>Cytophagales</taxon>
        <taxon>Hymenobacteraceae</taxon>
        <taxon>Hymenobacter</taxon>
    </lineage>
</organism>
<dbReference type="Proteomes" id="UP000601099">
    <property type="component" value="Unassembled WGS sequence"/>
</dbReference>
<dbReference type="Pfam" id="PF00085">
    <property type="entry name" value="Thioredoxin"/>
    <property type="match status" value="1"/>
</dbReference>